<dbReference type="Gene3D" id="2.10.25.10">
    <property type="entry name" value="Laminin"/>
    <property type="match status" value="1"/>
</dbReference>
<evidence type="ECO:0000259" key="1">
    <source>
        <dbReference type="Pfam" id="PF01826"/>
    </source>
</evidence>
<gene>
    <name evidence="2" type="ORF">PYW07_003746</name>
</gene>
<proteinExistence type="predicted"/>
<organism evidence="2 3">
    <name type="scientific">Mythimna separata</name>
    <name type="common">Oriental armyworm</name>
    <name type="synonym">Pseudaletia separata</name>
    <dbReference type="NCBI Taxonomy" id="271217"/>
    <lineage>
        <taxon>Eukaryota</taxon>
        <taxon>Metazoa</taxon>
        <taxon>Ecdysozoa</taxon>
        <taxon>Arthropoda</taxon>
        <taxon>Hexapoda</taxon>
        <taxon>Insecta</taxon>
        <taxon>Pterygota</taxon>
        <taxon>Neoptera</taxon>
        <taxon>Endopterygota</taxon>
        <taxon>Lepidoptera</taxon>
        <taxon>Glossata</taxon>
        <taxon>Ditrysia</taxon>
        <taxon>Noctuoidea</taxon>
        <taxon>Noctuidae</taxon>
        <taxon>Noctuinae</taxon>
        <taxon>Hadenini</taxon>
        <taxon>Mythimna</taxon>
    </lineage>
</organism>
<dbReference type="Pfam" id="PF01826">
    <property type="entry name" value="TIL"/>
    <property type="match status" value="1"/>
</dbReference>
<feature type="domain" description="TIL" evidence="1">
    <location>
        <begin position="10"/>
        <end position="68"/>
    </location>
</feature>
<evidence type="ECO:0000313" key="3">
    <source>
        <dbReference type="Proteomes" id="UP001231518"/>
    </source>
</evidence>
<dbReference type="CDD" id="cd19941">
    <property type="entry name" value="TIL"/>
    <property type="match status" value="1"/>
</dbReference>
<dbReference type="InterPro" id="IPR002919">
    <property type="entry name" value="TIL_dom"/>
</dbReference>
<dbReference type="SUPFAM" id="SSF57567">
    <property type="entry name" value="Serine protease inhibitors"/>
    <property type="match status" value="1"/>
</dbReference>
<dbReference type="AlphaFoldDB" id="A0AAD8DUE7"/>
<keyword evidence="3" id="KW-1185">Reference proteome</keyword>
<comment type="caution">
    <text evidence="2">The sequence shown here is derived from an EMBL/GenBank/DDBJ whole genome shotgun (WGS) entry which is preliminary data.</text>
</comment>
<evidence type="ECO:0000313" key="2">
    <source>
        <dbReference type="EMBL" id="KAJ8722566.1"/>
    </source>
</evidence>
<sequence>MLFRTSTCLRANEEFSLCGWRCPATCVNLRMLSRDLCPSTWECRIGCRCSAGFIRDEYSKQCVMVQHCPVQEACLSLGSFKGMRQMDRSGAKWAPKP</sequence>
<name>A0AAD8DUE7_MYTSE</name>
<protein>
    <recommendedName>
        <fullName evidence="1">TIL domain-containing protein</fullName>
    </recommendedName>
</protein>
<dbReference type="EMBL" id="JARGEI010000012">
    <property type="protein sequence ID" value="KAJ8722566.1"/>
    <property type="molecule type" value="Genomic_DNA"/>
</dbReference>
<dbReference type="InterPro" id="IPR036084">
    <property type="entry name" value="Ser_inhib-like_sf"/>
</dbReference>
<accession>A0AAD8DUE7</accession>
<dbReference type="Proteomes" id="UP001231518">
    <property type="component" value="Chromosome 15"/>
</dbReference>
<reference evidence="2" key="1">
    <citation type="submission" date="2023-03" db="EMBL/GenBank/DDBJ databases">
        <title>Chromosome-level genomes of two armyworms, Mythimna separata and Mythimna loreyi, provide insights into the biosynthesis and reception of sex pheromones.</title>
        <authorList>
            <person name="Zhao H."/>
        </authorList>
    </citation>
    <scope>NUCLEOTIDE SEQUENCE</scope>
    <source>
        <strain evidence="2">BeijingLab</strain>
        <tissue evidence="2">Pupa</tissue>
    </source>
</reference>